<dbReference type="GO" id="GO:0003688">
    <property type="term" value="F:DNA replication origin binding"/>
    <property type="evidence" value="ECO:0007669"/>
    <property type="project" value="TreeGrafter"/>
</dbReference>
<dbReference type="GO" id="GO:0006270">
    <property type="term" value="P:DNA replication initiation"/>
    <property type="evidence" value="ECO:0007669"/>
    <property type="project" value="TreeGrafter"/>
</dbReference>
<evidence type="ECO:0000256" key="12">
    <source>
        <dbReference type="SAM" id="MobiDB-lite"/>
    </source>
</evidence>
<dbReference type="GO" id="GO:0005664">
    <property type="term" value="C:nuclear origin of replication recognition complex"/>
    <property type="evidence" value="ECO:0007669"/>
    <property type="project" value="TreeGrafter"/>
</dbReference>
<feature type="compositionally biased region" description="Basic residues" evidence="12">
    <location>
        <begin position="1"/>
        <end position="14"/>
    </location>
</feature>
<evidence type="ECO:0000256" key="3">
    <source>
        <dbReference type="ARBA" id="ARBA00019081"/>
    </source>
</evidence>
<evidence type="ECO:0000256" key="4">
    <source>
        <dbReference type="ARBA" id="ARBA00022705"/>
    </source>
</evidence>
<feature type="compositionally biased region" description="Basic and acidic residues" evidence="12">
    <location>
        <begin position="71"/>
        <end position="88"/>
    </location>
</feature>
<dbReference type="PANTHER" id="PTHR10763">
    <property type="entry name" value="CELL DIVISION CONTROL PROTEIN 6-RELATED"/>
    <property type="match status" value="1"/>
</dbReference>
<reference evidence="15" key="1">
    <citation type="journal article" date="2024" name="Gigascience">
        <title>Chromosome-level genome of the poultry shaft louse Menopon gallinae provides insight into the host-switching and adaptive evolution of parasitic lice.</title>
        <authorList>
            <person name="Xu Y."/>
            <person name="Ma L."/>
            <person name="Liu S."/>
            <person name="Liang Y."/>
            <person name="Liu Q."/>
            <person name="He Z."/>
            <person name="Tian L."/>
            <person name="Duan Y."/>
            <person name="Cai W."/>
            <person name="Li H."/>
            <person name="Song F."/>
        </authorList>
    </citation>
    <scope>NUCLEOTIDE SEQUENCE</scope>
    <source>
        <strain evidence="15">Cailab_2023a</strain>
    </source>
</reference>
<dbReference type="GO" id="GO:0005524">
    <property type="term" value="F:ATP binding"/>
    <property type="evidence" value="ECO:0007669"/>
    <property type="project" value="UniProtKB-KW"/>
</dbReference>
<keyword evidence="4 11" id="KW-0235">DNA replication</keyword>
<evidence type="ECO:0000313" key="15">
    <source>
        <dbReference type="EMBL" id="KAL0270059.1"/>
    </source>
</evidence>
<feature type="compositionally biased region" description="Polar residues" evidence="12">
    <location>
        <begin position="154"/>
        <end position="177"/>
    </location>
</feature>
<comment type="subunit">
    <text evidence="11">ORC is composed of six subunits.</text>
</comment>
<dbReference type="EMBL" id="JARGDH010000004">
    <property type="protein sequence ID" value="KAL0270059.1"/>
    <property type="molecule type" value="Genomic_DNA"/>
</dbReference>
<comment type="caution">
    <text evidence="15">The sequence shown here is derived from an EMBL/GenBank/DDBJ whole genome shotgun (WGS) entry which is preliminary data.</text>
</comment>
<protein>
    <recommendedName>
        <fullName evidence="3 11">Origin recognition complex subunit 1</fullName>
    </recommendedName>
</protein>
<feature type="region of interest" description="Disordered" evidence="12">
    <location>
        <begin position="146"/>
        <end position="178"/>
    </location>
</feature>
<dbReference type="GO" id="GO:0033314">
    <property type="term" value="P:mitotic DNA replication checkpoint signaling"/>
    <property type="evidence" value="ECO:0007669"/>
    <property type="project" value="TreeGrafter"/>
</dbReference>
<dbReference type="InterPro" id="IPR003959">
    <property type="entry name" value="ATPase_AAA_core"/>
</dbReference>
<evidence type="ECO:0000259" key="13">
    <source>
        <dbReference type="SMART" id="SM00382"/>
    </source>
</evidence>
<evidence type="ECO:0000256" key="2">
    <source>
        <dbReference type="ARBA" id="ARBA00008398"/>
    </source>
</evidence>
<evidence type="ECO:0000256" key="6">
    <source>
        <dbReference type="ARBA" id="ARBA00022741"/>
    </source>
</evidence>
<evidence type="ECO:0000256" key="5">
    <source>
        <dbReference type="ARBA" id="ARBA00022723"/>
    </source>
</evidence>
<evidence type="ECO:0000256" key="8">
    <source>
        <dbReference type="ARBA" id="ARBA00022842"/>
    </source>
</evidence>
<feature type="region of interest" description="Disordered" evidence="12">
    <location>
        <begin position="1"/>
        <end position="101"/>
    </location>
</feature>
<keyword evidence="7 11" id="KW-0067">ATP-binding</keyword>
<dbReference type="SMART" id="SM01074">
    <property type="entry name" value="Cdc6_C"/>
    <property type="match status" value="1"/>
</dbReference>
<keyword evidence="9 11" id="KW-0238">DNA-binding</keyword>
<dbReference type="Pfam" id="PF17872">
    <property type="entry name" value="AAA_lid_10"/>
    <property type="match status" value="1"/>
</dbReference>
<dbReference type="InterPro" id="IPR003593">
    <property type="entry name" value="AAA+_ATPase"/>
</dbReference>
<dbReference type="FunFam" id="3.40.50.300:FF:000199">
    <property type="entry name" value="Origin recognition complex subunit 1"/>
    <property type="match status" value="1"/>
</dbReference>
<dbReference type="InterPro" id="IPR015163">
    <property type="entry name" value="Cdc6_C"/>
</dbReference>
<evidence type="ECO:0000256" key="7">
    <source>
        <dbReference type="ARBA" id="ARBA00022840"/>
    </source>
</evidence>
<feature type="compositionally biased region" description="Basic residues" evidence="12">
    <location>
        <begin position="89"/>
        <end position="98"/>
    </location>
</feature>
<feature type="domain" description="Cdc6 C-terminal" evidence="14">
    <location>
        <begin position="466"/>
        <end position="546"/>
    </location>
</feature>
<dbReference type="Gene3D" id="1.10.8.60">
    <property type="match status" value="1"/>
</dbReference>
<dbReference type="GO" id="GO:0046872">
    <property type="term" value="F:metal ion binding"/>
    <property type="evidence" value="ECO:0007669"/>
    <property type="project" value="UniProtKB-KW"/>
</dbReference>
<gene>
    <name evidence="15" type="ORF">PYX00_007594</name>
</gene>
<keyword evidence="6 11" id="KW-0547">Nucleotide-binding</keyword>
<dbReference type="SMART" id="SM00382">
    <property type="entry name" value="AAA"/>
    <property type="match status" value="1"/>
</dbReference>
<keyword evidence="5" id="KW-0479">Metal-binding</keyword>
<evidence type="ECO:0000256" key="10">
    <source>
        <dbReference type="ARBA" id="ARBA00023242"/>
    </source>
</evidence>
<comment type="function">
    <text evidence="11">Component of the origin recognition complex (ORC) that binds origins of replication. DNA-binding is ATP-dependent, however specific DNA sequences that define origins of replication have not been identified so far. ORC is required to assemble the pre-replication complex necessary to initiate DNA replication.</text>
</comment>
<proteinExistence type="inferred from homology"/>
<dbReference type="CDD" id="cd00009">
    <property type="entry name" value="AAA"/>
    <property type="match status" value="1"/>
</dbReference>
<dbReference type="GO" id="GO:0016887">
    <property type="term" value="F:ATP hydrolysis activity"/>
    <property type="evidence" value="ECO:0007669"/>
    <property type="project" value="InterPro"/>
</dbReference>
<organism evidence="15">
    <name type="scientific">Menopon gallinae</name>
    <name type="common">poultry shaft louse</name>
    <dbReference type="NCBI Taxonomy" id="328185"/>
    <lineage>
        <taxon>Eukaryota</taxon>
        <taxon>Metazoa</taxon>
        <taxon>Ecdysozoa</taxon>
        <taxon>Arthropoda</taxon>
        <taxon>Hexapoda</taxon>
        <taxon>Insecta</taxon>
        <taxon>Pterygota</taxon>
        <taxon>Neoptera</taxon>
        <taxon>Paraneoptera</taxon>
        <taxon>Psocodea</taxon>
        <taxon>Troctomorpha</taxon>
        <taxon>Phthiraptera</taxon>
        <taxon>Amblycera</taxon>
        <taxon>Menoponidae</taxon>
        <taxon>Menopon</taxon>
    </lineage>
</organism>
<dbReference type="AlphaFoldDB" id="A0AAW2HJA6"/>
<dbReference type="InterPro" id="IPR027417">
    <property type="entry name" value="P-loop_NTPase"/>
</dbReference>
<dbReference type="SUPFAM" id="SSF52540">
    <property type="entry name" value="P-loop containing nucleoside triphosphate hydrolases"/>
    <property type="match status" value="1"/>
</dbReference>
<evidence type="ECO:0000256" key="1">
    <source>
        <dbReference type="ARBA" id="ARBA00004123"/>
    </source>
</evidence>
<dbReference type="Pfam" id="PF09079">
    <property type="entry name" value="WHD_Cdc6"/>
    <property type="match status" value="1"/>
</dbReference>
<keyword evidence="8" id="KW-0460">Magnesium</keyword>
<dbReference type="Gene3D" id="3.40.50.300">
    <property type="entry name" value="P-loop containing nucleotide triphosphate hydrolases"/>
    <property type="match status" value="1"/>
</dbReference>
<dbReference type="InterPro" id="IPR041083">
    <property type="entry name" value="AAA_lid_10"/>
</dbReference>
<sequence length="550" mass="62258">MKAKNGRRESCKRRMNFDDDPVETSKIASAKKRKISDSDPDHRTKKLEIEQTSPLRSPRLLRSNSALTDKATPEKRVWNKEKENESANKNKRLSRKYSARSPDQVLKNVKLNSFNKSIAVLSDSDESNKEDSYLLSTPKLKSRRLSRKSISRSVDYSNKSGEFGTPSTKSVPATPTTPLEKARSSLHVSCVPESLPCREREFKNIFSFLENKLLDGIGGCMYISGVPGTGKTATVTQVIRKLKTMASEGQVPDFKFIEINGMRLADPRQAYILLWQGLTDKKEKISAEQAQRKLDSWFSKSDSKDLKMPTLLLVDELDLICTRKQDVVYNLLDWPTKSPSRLIVLTIANTMDMPERLFKGRVTSRLGLTRLTFLPYTYKQLEEIVLTRLTGLNAFTLDAVRLVTRKVAAVSGDARRSLDICRRATELPAPDETVKISHIEQAISEMTNSNSVKIIRSCSQLEKLFLRAVSEVSIRTGVEEVDMRDVIEHFLALCTLEGFSRLPVSHILHISNRLKCFRLLFTSHSQNGILQRLTLNVTQDDIHYGIKCDS</sequence>
<comment type="subcellular location">
    <subcellularLocation>
        <location evidence="1 11">Nucleus</location>
    </subcellularLocation>
</comment>
<feature type="domain" description="AAA+ ATPase" evidence="13">
    <location>
        <begin position="217"/>
        <end position="372"/>
    </location>
</feature>
<feature type="compositionally biased region" description="Basic and acidic residues" evidence="12">
    <location>
        <begin position="35"/>
        <end position="49"/>
    </location>
</feature>
<evidence type="ECO:0000256" key="11">
    <source>
        <dbReference type="RuleBase" id="RU365058"/>
    </source>
</evidence>
<comment type="similarity">
    <text evidence="2 11">Belongs to the ORC1 family.</text>
</comment>
<evidence type="ECO:0000256" key="9">
    <source>
        <dbReference type="ARBA" id="ARBA00023125"/>
    </source>
</evidence>
<name>A0AAW2HJA6_9NEOP</name>
<dbReference type="PANTHER" id="PTHR10763:SF23">
    <property type="entry name" value="ORIGIN RECOGNITION COMPLEX SUBUNIT 1"/>
    <property type="match status" value="1"/>
</dbReference>
<keyword evidence="10 11" id="KW-0539">Nucleus</keyword>
<accession>A0AAW2HJA6</accession>
<dbReference type="InterPro" id="IPR050311">
    <property type="entry name" value="ORC1/CDC6"/>
</dbReference>
<dbReference type="Pfam" id="PF00004">
    <property type="entry name" value="AAA"/>
    <property type="match status" value="1"/>
</dbReference>
<evidence type="ECO:0000259" key="14">
    <source>
        <dbReference type="SMART" id="SM01074"/>
    </source>
</evidence>